<proteinExistence type="predicted"/>
<protein>
    <submittedName>
        <fullName evidence="2">Uncharacterized protein</fullName>
    </submittedName>
</protein>
<evidence type="ECO:0000256" key="1">
    <source>
        <dbReference type="SAM" id="SignalP"/>
    </source>
</evidence>
<reference evidence="2 3" key="1">
    <citation type="submission" date="2022-10" db="EMBL/GenBank/DDBJ databases">
        <title>Draft genome sequence of Streptomyces sp. YSPA8.</title>
        <authorList>
            <person name="Moriuchi R."/>
            <person name="Dohra H."/>
            <person name="Yamamura H."/>
            <person name="Kodani S."/>
        </authorList>
    </citation>
    <scope>NUCLEOTIDE SEQUENCE [LARGE SCALE GENOMIC DNA]</scope>
    <source>
        <strain evidence="2 3">YSPA8</strain>
    </source>
</reference>
<dbReference type="Proteomes" id="UP001291653">
    <property type="component" value="Unassembled WGS sequence"/>
</dbReference>
<organism evidence="2 3">
    <name type="scientific">Streptomyces yaizuensis</name>
    <dbReference type="NCBI Taxonomy" id="2989713"/>
    <lineage>
        <taxon>Bacteria</taxon>
        <taxon>Bacillati</taxon>
        <taxon>Actinomycetota</taxon>
        <taxon>Actinomycetes</taxon>
        <taxon>Kitasatosporales</taxon>
        <taxon>Streptomycetaceae</taxon>
        <taxon>Streptomyces</taxon>
    </lineage>
</organism>
<gene>
    <name evidence="2" type="ORF">SYYSPA8_23845</name>
</gene>
<dbReference type="EMBL" id="BSBI01000010">
    <property type="protein sequence ID" value="GLF97388.1"/>
    <property type="molecule type" value="Genomic_DNA"/>
</dbReference>
<feature type="signal peptide" evidence="1">
    <location>
        <begin position="1"/>
        <end position="27"/>
    </location>
</feature>
<sequence length="62" mass="6085">MSTTRLTKVAAAAALVLVLGTPAAASASVDGTPDRIPAAVTAVESSTADSSVVAKPADMSWQ</sequence>
<evidence type="ECO:0000313" key="2">
    <source>
        <dbReference type="EMBL" id="GLF97388.1"/>
    </source>
</evidence>
<keyword evidence="3" id="KW-1185">Reference proteome</keyword>
<accession>A0ABQ5P4I5</accession>
<feature type="chain" id="PRO_5047282765" evidence="1">
    <location>
        <begin position="28"/>
        <end position="62"/>
    </location>
</feature>
<name>A0ABQ5P4I5_9ACTN</name>
<dbReference type="RefSeq" id="WP_323449383.1">
    <property type="nucleotide sequence ID" value="NZ_BSBI01000010.1"/>
</dbReference>
<evidence type="ECO:0000313" key="3">
    <source>
        <dbReference type="Proteomes" id="UP001291653"/>
    </source>
</evidence>
<keyword evidence="1" id="KW-0732">Signal</keyword>
<comment type="caution">
    <text evidence="2">The sequence shown here is derived from an EMBL/GenBank/DDBJ whole genome shotgun (WGS) entry which is preliminary data.</text>
</comment>